<evidence type="ECO:0000313" key="1">
    <source>
        <dbReference type="EMBL" id="QEC56827.1"/>
    </source>
</evidence>
<name>A0A5B8UJF9_9BACT</name>
<evidence type="ECO:0000313" key="2">
    <source>
        <dbReference type="Proteomes" id="UP000321204"/>
    </source>
</evidence>
<accession>A0A5B8UJF9</accession>
<organism evidence="1 2">
    <name type="scientific">Flavisolibacter ginsenosidimutans</name>
    <dbReference type="NCBI Taxonomy" id="661481"/>
    <lineage>
        <taxon>Bacteria</taxon>
        <taxon>Pseudomonadati</taxon>
        <taxon>Bacteroidota</taxon>
        <taxon>Chitinophagia</taxon>
        <taxon>Chitinophagales</taxon>
        <taxon>Chitinophagaceae</taxon>
        <taxon>Flavisolibacter</taxon>
    </lineage>
</organism>
<keyword evidence="2" id="KW-1185">Reference proteome</keyword>
<sequence length="124" mass="14126">MIRQVAAIFLLFSFALQVFNRSIIVLDYFANTASFAKSCENKARPMLHCNGKCQMMKKLKEEEKNEQQNPERKSENKNEIVSSQFFFATVPAKKARVPKVFIAYHSTLFPQPSAADVFHPPAVV</sequence>
<gene>
    <name evidence="1" type="ORF">FSB75_13270</name>
</gene>
<dbReference type="Proteomes" id="UP000321204">
    <property type="component" value="Chromosome"/>
</dbReference>
<dbReference type="RefSeq" id="WP_146788340.1">
    <property type="nucleotide sequence ID" value="NZ_BAABIO010000003.1"/>
</dbReference>
<dbReference type="KEGG" id="fgg:FSB75_13270"/>
<proteinExistence type="predicted"/>
<dbReference type="AlphaFoldDB" id="A0A5B8UJF9"/>
<protein>
    <submittedName>
        <fullName evidence="1">Uncharacterized protein</fullName>
    </submittedName>
</protein>
<dbReference type="OrthoDB" id="980645at2"/>
<reference evidence="1 2" key="1">
    <citation type="journal article" date="2015" name="Int. J. Syst. Evol. Microbiol.">
        <title>Flavisolibacter ginsenosidimutans sp. nov., with ginsenoside-converting activity isolated from soil used for cultivating ginseng.</title>
        <authorList>
            <person name="Zhao Y."/>
            <person name="Liu Q."/>
            <person name="Kang M.S."/>
            <person name="Jin F."/>
            <person name="Yu H."/>
            <person name="Im W.T."/>
        </authorList>
    </citation>
    <scope>NUCLEOTIDE SEQUENCE [LARGE SCALE GENOMIC DNA]</scope>
    <source>
        <strain evidence="1 2">Gsoil 636</strain>
    </source>
</reference>
<dbReference type="EMBL" id="CP042433">
    <property type="protein sequence ID" value="QEC56827.1"/>
    <property type="molecule type" value="Genomic_DNA"/>
</dbReference>